<evidence type="ECO:0000256" key="5">
    <source>
        <dbReference type="ARBA" id="ARBA00023163"/>
    </source>
</evidence>
<dbReference type="PRINTS" id="PR00056">
    <property type="entry name" value="HSFDOMAIN"/>
</dbReference>
<feature type="domain" description="HSF-type DNA-binding" evidence="9">
    <location>
        <begin position="54"/>
        <end position="78"/>
    </location>
</feature>
<reference evidence="10" key="1">
    <citation type="submission" date="2014-12" db="EMBL/GenBank/DDBJ databases">
        <title>Insight into the proteome of Arion vulgaris.</title>
        <authorList>
            <person name="Aradska J."/>
            <person name="Bulat T."/>
            <person name="Smidak R."/>
            <person name="Sarate P."/>
            <person name="Gangsoo J."/>
            <person name="Sialana F."/>
            <person name="Bilban M."/>
            <person name="Lubec G."/>
        </authorList>
    </citation>
    <scope>NUCLEOTIDE SEQUENCE</scope>
    <source>
        <tissue evidence="10">Skin</tissue>
    </source>
</reference>
<name>A0A0B6Z5P5_9EUPU</name>
<dbReference type="SMART" id="SM00415">
    <property type="entry name" value="HSF"/>
    <property type="match status" value="1"/>
</dbReference>
<dbReference type="PROSITE" id="PS00434">
    <property type="entry name" value="HSF_DOMAIN"/>
    <property type="match status" value="1"/>
</dbReference>
<evidence type="ECO:0000256" key="7">
    <source>
        <dbReference type="RuleBase" id="RU004020"/>
    </source>
</evidence>
<feature type="compositionally biased region" description="Low complexity" evidence="8">
    <location>
        <begin position="417"/>
        <end position="427"/>
    </location>
</feature>
<feature type="region of interest" description="Disordered" evidence="8">
    <location>
        <begin position="391"/>
        <end position="449"/>
    </location>
</feature>
<keyword evidence="5" id="KW-0804">Transcription</keyword>
<dbReference type="GO" id="GO:0005634">
    <property type="term" value="C:nucleus"/>
    <property type="evidence" value="ECO:0007669"/>
    <property type="project" value="UniProtKB-SubCell"/>
</dbReference>
<sequence length="601" mass="66107">MYAAVENNSGNVPAFLIKLWTLVEDPSTDELIHWDSSGVSFHVYDQQRFSREILPLYFKHNNIASFIRQLNMYGFRKVTHIDQGGLKIEKDDLQFQHQYFQRGERDMLQFIKRKVSAQAVRTTDHLVAAKTDEVSRVLSEMKHVKSKQDAMDENLEYIKRENKLLWREVALLRQKHHKQQQIVNKLIQFLVSLVSSNRSGLSIPTIRRAPLAINDVSQFVQSGAVSSENSGGVEGGKGGLDNKRFIVSAASPSEPNKEDMTDDLTYTIESPKISDYLLSPTPSINGPIIHELTDSPQTILVPINTIGLMYPGTTASQQNVVQTSTQATSTAPSRTANVVLIPAVQPQPTATTVAIGNQGDSLNFLMSPKIEAAPSLEDALTFGLNVPSSSATISHMSSPLQTTTNTGLQQKRKRKGSSATSPSSESGESPEKRQSHALQMTATQRHPMSDAQAVSLSNIMMANSDLDFTGSGGAGASNVDASLAVSSSKDDEFKLSSDQLDLLSSDLDGLKGILQDQYKVDPTFLMELFDSSNPWPVIPEKDLDDLKEDRDEAGTSDLDHGNITGIGWTCFGTELVEYNPKDELFPELMDDNMIGDIDDID</sequence>
<evidence type="ECO:0000256" key="1">
    <source>
        <dbReference type="ARBA" id="ARBA00004123"/>
    </source>
</evidence>
<keyword evidence="4" id="KW-0238">DNA-binding</keyword>
<dbReference type="AlphaFoldDB" id="A0A0B6Z5P5"/>
<feature type="compositionally biased region" description="Polar residues" evidence="8">
    <location>
        <begin position="436"/>
        <end position="449"/>
    </location>
</feature>
<dbReference type="Pfam" id="PF00447">
    <property type="entry name" value="HSF_DNA-bind"/>
    <property type="match status" value="1"/>
</dbReference>
<dbReference type="GO" id="GO:0043565">
    <property type="term" value="F:sequence-specific DNA binding"/>
    <property type="evidence" value="ECO:0007669"/>
    <property type="project" value="InterPro"/>
</dbReference>
<dbReference type="FunFam" id="1.10.10.10:FF:000027">
    <property type="entry name" value="Heat shock transcription factor 1"/>
    <property type="match status" value="1"/>
</dbReference>
<dbReference type="GO" id="GO:0003700">
    <property type="term" value="F:DNA-binding transcription factor activity"/>
    <property type="evidence" value="ECO:0007669"/>
    <property type="project" value="InterPro"/>
</dbReference>
<accession>A0A0B6Z5P5</accession>
<proteinExistence type="inferred from homology"/>
<dbReference type="PANTHER" id="PTHR10015">
    <property type="entry name" value="HEAT SHOCK TRANSCRIPTION FACTOR"/>
    <property type="match status" value="1"/>
</dbReference>
<dbReference type="SUPFAM" id="SSF46785">
    <property type="entry name" value="Winged helix' DNA-binding domain"/>
    <property type="match status" value="1"/>
</dbReference>
<protein>
    <recommendedName>
        <fullName evidence="9">HSF-type DNA-binding domain-containing protein</fullName>
    </recommendedName>
</protein>
<gene>
    <name evidence="10" type="primary">ORF47604</name>
</gene>
<dbReference type="EMBL" id="HACG01016361">
    <property type="protein sequence ID" value="CEK63226.1"/>
    <property type="molecule type" value="Transcribed_RNA"/>
</dbReference>
<dbReference type="PANTHER" id="PTHR10015:SF427">
    <property type="entry name" value="HEAT SHOCK FACTOR PROTEIN"/>
    <property type="match status" value="1"/>
</dbReference>
<comment type="subcellular location">
    <subcellularLocation>
        <location evidence="1">Nucleus</location>
    </subcellularLocation>
</comment>
<keyword evidence="3" id="KW-0805">Transcription regulation</keyword>
<evidence type="ECO:0000256" key="2">
    <source>
        <dbReference type="ARBA" id="ARBA00006403"/>
    </source>
</evidence>
<evidence type="ECO:0000313" key="10">
    <source>
        <dbReference type="EMBL" id="CEK63226.1"/>
    </source>
</evidence>
<keyword evidence="6" id="KW-0539">Nucleus</keyword>
<comment type="similarity">
    <text evidence="2 7">Belongs to the HSF family.</text>
</comment>
<organism evidence="10">
    <name type="scientific">Arion vulgaris</name>
    <dbReference type="NCBI Taxonomy" id="1028688"/>
    <lineage>
        <taxon>Eukaryota</taxon>
        <taxon>Metazoa</taxon>
        <taxon>Spiralia</taxon>
        <taxon>Lophotrochozoa</taxon>
        <taxon>Mollusca</taxon>
        <taxon>Gastropoda</taxon>
        <taxon>Heterobranchia</taxon>
        <taxon>Euthyneura</taxon>
        <taxon>Panpulmonata</taxon>
        <taxon>Eupulmonata</taxon>
        <taxon>Stylommatophora</taxon>
        <taxon>Helicina</taxon>
        <taxon>Arionoidea</taxon>
        <taxon>Arionidae</taxon>
        <taxon>Arion</taxon>
    </lineage>
</organism>
<evidence type="ECO:0000259" key="9">
    <source>
        <dbReference type="PROSITE" id="PS00434"/>
    </source>
</evidence>
<evidence type="ECO:0000256" key="4">
    <source>
        <dbReference type="ARBA" id="ARBA00023125"/>
    </source>
</evidence>
<dbReference type="InterPro" id="IPR036390">
    <property type="entry name" value="WH_DNA-bd_sf"/>
</dbReference>
<dbReference type="InterPro" id="IPR036388">
    <property type="entry name" value="WH-like_DNA-bd_sf"/>
</dbReference>
<feature type="compositionally biased region" description="Polar residues" evidence="8">
    <location>
        <begin position="391"/>
        <end position="409"/>
    </location>
</feature>
<evidence type="ECO:0000256" key="6">
    <source>
        <dbReference type="ARBA" id="ARBA00023242"/>
    </source>
</evidence>
<dbReference type="Gene3D" id="1.10.10.10">
    <property type="entry name" value="Winged helix-like DNA-binding domain superfamily/Winged helix DNA-binding domain"/>
    <property type="match status" value="1"/>
</dbReference>
<evidence type="ECO:0000256" key="3">
    <source>
        <dbReference type="ARBA" id="ARBA00023015"/>
    </source>
</evidence>
<dbReference type="InterPro" id="IPR000232">
    <property type="entry name" value="HSF_DNA-bd"/>
</dbReference>
<evidence type="ECO:0000256" key="8">
    <source>
        <dbReference type="SAM" id="MobiDB-lite"/>
    </source>
</evidence>